<proteinExistence type="predicted"/>
<feature type="compositionally biased region" description="Basic residues" evidence="1">
    <location>
        <begin position="108"/>
        <end position="145"/>
    </location>
</feature>
<evidence type="ECO:0000313" key="2">
    <source>
        <dbReference type="EMBL" id="QKS69567.1"/>
    </source>
</evidence>
<accession>A0A7D4VV76</accession>
<dbReference type="Proteomes" id="UP001238527">
    <property type="component" value="Segment"/>
</dbReference>
<protein>
    <submittedName>
        <fullName evidence="2">Uncharacterized protein</fullName>
    </submittedName>
</protein>
<organism evidence="2">
    <name type="scientific">Drosophila-associated adintovirus 1</name>
    <dbReference type="NCBI Taxonomy" id="2744816"/>
    <lineage>
        <taxon>Viruses</taxon>
        <taxon>Varidnaviria</taxon>
        <taxon>Bamfordvirae</taxon>
        <taxon>Preplasmiviricota</taxon>
        <taxon>Polisuviricotina</taxon>
        <taxon>Polintoviricetes</taxon>
        <taxon>Orthopolintovirales</taxon>
        <taxon>Adintoviridae</taxon>
    </lineage>
</organism>
<feature type="region of interest" description="Disordered" evidence="1">
    <location>
        <begin position="100"/>
        <end position="155"/>
    </location>
</feature>
<reference evidence="2" key="1">
    <citation type="journal article" date="2021" name="Virus Evol.">
        <title>The discovery, distribution and diversity of DNA viruses associated with Drosophila melanogaster in Europe.</title>
        <authorList>
            <person name="Wallace M.A."/>
            <person name="Coffman K.A."/>
            <person name="Gilbert C."/>
            <person name="Ravindran S."/>
            <person name="Albery G.F."/>
            <person name="Abbott J."/>
            <person name="Argyridou E."/>
            <person name="Bellosta P."/>
            <person name="Betancourt A.J."/>
            <person name="Colinet H."/>
            <person name="Eric K."/>
            <person name="Glaser-Schmitt A."/>
            <person name="Grath S."/>
            <person name="Jelic M."/>
            <person name="Kankare M."/>
            <person name="Kozeretska I."/>
            <person name="Loeschcke V."/>
            <person name="Montchamp-Moreau C."/>
            <person name="Ometto L."/>
            <person name="Onder B.S."/>
            <person name="Orengo D.J."/>
            <person name="Parsch J."/>
            <person name="Pascual M."/>
            <person name="Patenkovic A."/>
            <person name="Puerma E."/>
            <person name="Ritchie M.G."/>
            <person name="Rota-Stabelli O."/>
            <person name="Schou M.F."/>
            <person name="Serga S.V."/>
            <person name="Stamenkovic-Radak M."/>
            <person name="Tanaskovic M."/>
            <person name="Veselinovic M.S."/>
            <person name="Vieira J."/>
            <person name="Vieira C.P."/>
            <person name="Kapun M."/>
            <person name="Flatt T."/>
            <person name="Gonzalez J."/>
            <person name="Staubach F."/>
            <person name="Obbard D.J."/>
        </authorList>
    </citation>
    <scope>NUCLEOTIDE SEQUENCE</scope>
    <source>
        <strain evidence="2">AV-1/UA/Cho/15/26/Pool</strain>
    </source>
</reference>
<dbReference type="EMBL" id="MT496847">
    <property type="protein sequence ID" value="QKS69567.1"/>
    <property type="molecule type" value="Genomic_DNA"/>
</dbReference>
<sequence>MEKLYQEYYLNQCGGGLSHIGTLYATPRIVQQGRGIGNFFSGLFKYIKPLFLRGLHAVKNQAFESGKAVINDLGRKPLQNIIQEQSKIALQNLSNKVIDKMTQSGAGRRNKRKRTTIKRAHCKSNHSRVHTKPKNKKRTKSKLSKKISDIFTRQK</sequence>
<evidence type="ECO:0000256" key="1">
    <source>
        <dbReference type="SAM" id="MobiDB-lite"/>
    </source>
</evidence>
<name>A0A7D4VV76_9VIRU</name>